<accession>A0A4R1IBQ1</accession>
<dbReference type="InterPro" id="IPR009057">
    <property type="entry name" value="Homeodomain-like_sf"/>
</dbReference>
<keyword evidence="3" id="KW-0804">Transcription</keyword>
<evidence type="ECO:0000256" key="4">
    <source>
        <dbReference type="SAM" id="MobiDB-lite"/>
    </source>
</evidence>
<feature type="region of interest" description="Disordered" evidence="4">
    <location>
        <begin position="336"/>
        <end position="356"/>
    </location>
</feature>
<organism evidence="6 7">
    <name type="scientific">Ancylobacter aquaticus</name>
    <dbReference type="NCBI Taxonomy" id="100"/>
    <lineage>
        <taxon>Bacteria</taxon>
        <taxon>Pseudomonadati</taxon>
        <taxon>Pseudomonadota</taxon>
        <taxon>Alphaproteobacteria</taxon>
        <taxon>Hyphomicrobiales</taxon>
        <taxon>Xanthobacteraceae</taxon>
        <taxon>Ancylobacter</taxon>
    </lineage>
</organism>
<dbReference type="Gene3D" id="3.10.28.20">
    <property type="entry name" value="Acetamidase/Formamidase-like domains"/>
    <property type="match status" value="1"/>
</dbReference>
<dbReference type="RefSeq" id="WP_131834749.1">
    <property type="nucleotide sequence ID" value="NZ_SMFY01000001.1"/>
</dbReference>
<dbReference type="InterPro" id="IPR020449">
    <property type="entry name" value="Tscrpt_reg_AraC-type_HTH"/>
</dbReference>
<dbReference type="Pfam" id="PF12833">
    <property type="entry name" value="HTH_18"/>
    <property type="match status" value="1"/>
</dbReference>
<dbReference type="Proteomes" id="UP000295030">
    <property type="component" value="Unassembled WGS sequence"/>
</dbReference>
<dbReference type="SMART" id="SM00342">
    <property type="entry name" value="HTH_ARAC"/>
    <property type="match status" value="1"/>
</dbReference>
<dbReference type="SUPFAM" id="SSF46689">
    <property type="entry name" value="Homeodomain-like"/>
    <property type="match status" value="1"/>
</dbReference>
<reference evidence="6 7" key="1">
    <citation type="submission" date="2019-03" db="EMBL/GenBank/DDBJ databases">
        <title>Genomic Encyclopedia of Type Strains, Phase IV (KMG-IV): sequencing the most valuable type-strain genomes for metagenomic binning, comparative biology and taxonomic classification.</title>
        <authorList>
            <person name="Goeker M."/>
        </authorList>
    </citation>
    <scope>NUCLEOTIDE SEQUENCE [LARGE SCALE GENOMIC DNA]</scope>
    <source>
        <strain evidence="6 7">DSM 101</strain>
    </source>
</reference>
<evidence type="ECO:0000256" key="2">
    <source>
        <dbReference type="ARBA" id="ARBA00023125"/>
    </source>
</evidence>
<dbReference type="OrthoDB" id="9785236at2"/>
<protein>
    <submittedName>
        <fullName evidence="6">Acetamidase/formamidase</fullName>
    </submittedName>
</protein>
<evidence type="ECO:0000313" key="6">
    <source>
        <dbReference type="EMBL" id="TCK31545.1"/>
    </source>
</evidence>
<comment type="caution">
    <text evidence="6">The sequence shown here is derived from an EMBL/GenBank/DDBJ whole genome shotgun (WGS) entry which is preliminary data.</text>
</comment>
<dbReference type="Gene3D" id="2.60.120.580">
    <property type="entry name" value="Acetamidase/Formamidase-like domains"/>
    <property type="match status" value="2"/>
</dbReference>
<evidence type="ECO:0000313" key="7">
    <source>
        <dbReference type="Proteomes" id="UP000295030"/>
    </source>
</evidence>
<proteinExistence type="predicted"/>
<dbReference type="AlphaFoldDB" id="A0A4R1IBQ1"/>
<keyword evidence="7" id="KW-1185">Reference proteome</keyword>
<dbReference type="PANTHER" id="PTHR31891">
    <property type="entry name" value="FORMAMIDASE C869.04-RELATED"/>
    <property type="match status" value="1"/>
</dbReference>
<dbReference type="InterPro" id="IPR018060">
    <property type="entry name" value="HTH_AraC"/>
</dbReference>
<dbReference type="PANTHER" id="PTHR31891:SF1">
    <property type="entry name" value="FORMAMIDASE C869.04-RELATED"/>
    <property type="match status" value="1"/>
</dbReference>
<evidence type="ECO:0000256" key="3">
    <source>
        <dbReference type="ARBA" id="ARBA00023163"/>
    </source>
</evidence>
<dbReference type="SUPFAM" id="SSF141130">
    <property type="entry name" value="Acetamidase/Formamidase-like"/>
    <property type="match status" value="1"/>
</dbReference>
<evidence type="ECO:0000256" key="1">
    <source>
        <dbReference type="ARBA" id="ARBA00023015"/>
    </source>
</evidence>
<dbReference type="PRINTS" id="PR00032">
    <property type="entry name" value="HTHARAC"/>
</dbReference>
<dbReference type="InterPro" id="IPR004304">
    <property type="entry name" value="FmdA_AmdA"/>
</dbReference>
<feature type="domain" description="HTH araC/xylS-type" evidence="5">
    <location>
        <begin position="208"/>
        <end position="309"/>
    </location>
</feature>
<keyword evidence="1" id="KW-0805">Transcription regulation</keyword>
<dbReference type="Gene3D" id="1.10.10.60">
    <property type="entry name" value="Homeodomain-like"/>
    <property type="match status" value="1"/>
</dbReference>
<gene>
    <name evidence="6" type="ORF">EV667_1656</name>
</gene>
<dbReference type="PROSITE" id="PS01124">
    <property type="entry name" value="HTH_ARAC_FAMILY_2"/>
    <property type="match status" value="1"/>
</dbReference>
<keyword evidence="2" id="KW-0238">DNA-binding</keyword>
<dbReference type="Pfam" id="PF03069">
    <property type="entry name" value="FmdA_AmdA"/>
    <property type="match status" value="1"/>
</dbReference>
<dbReference type="GO" id="GO:0016811">
    <property type="term" value="F:hydrolase activity, acting on carbon-nitrogen (but not peptide) bonds, in linear amides"/>
    <property type="evidence" value="ECO:0007669"/>
    <property type="project" value="InterPro"/>
</dbReference>
<sequence length="788" mass="85206">MNAQPFTSESYSGDAGEAAWQDVLRGFGLQSQGARHGSPAHASALSRLSSTGVRLGKFSADAQSLRPLPSRSGLPLLLMPVENSTVLVVDGDRQIVPAGQIILAPRAGDWQLQFQRGLRAVVLSVPAEAFRGRKVPPLPAAPPRVFEAQGLPDIMGRTALATAEALDRLSEAEWEAVAQSAAELLLALSGELVAATSDPSSSRAALLQRLYATIERSMGGEDLSITDIAQAEGISERYVQKLFEGTGESFSHYLRERRLQRAWHDLANPAEAAVPIAEVAYRCGFADAAHFSRLFRERFGLPPRELRRREADRQAHSAVASGQRGWPQQALVQLRAGQGAGGPARRPALREGGEASAPVAEAQTPARHYLPVHAQHVHWGYFSRSLEPLIEIASGDIVTIETLTQHASDDPERMIEGDPGAESVFHWTPTAKTVNRRGAGPLDASVFGRGAGEGFGVHICTGPIAVQGAQPGDVLQVHILDIEPRRSRHPAHAGRVFGSSVAAWWGYHYSELLSEPHPRECVTIYEIITNADEPYAEALHSYRWEPQTDPSGVQHVLYDYPGVLVRPGTVTLQANVLEGVRIPLRPHFGVVAVAPREAELVDSVPPAYFGGNLDNWRLGKGATVYLPVSVPGALLSVGDPHAAQGDGELSGTAIECSMTGTFRVTLHKKADIGSTVLADLTYPLIETPDDWILTGFSHPNYLAEFGASSQSEVYAKSSLDLAMRDAFRKMRRFLMTTKALSEDEAVALMSVAVDFGITQVVDGNWGVHAILSKRLFAQHRRSESARDI</sequence>
<name>A0A4R1IBQ1_ANCAQ</name>
<dbReference type="GO" id="GO:0043565">
    <property type="term" value="F:sequence-specific DNA binding"/>
    <property type="evidence" value="ECO:0007669"/>
    <property type="project" value="InterPro"/>
</dbReference>
<dbReference type="GO" id="GO:0003700">
    <property type="term" value="F:DNA-binding transcription factor activity"/>
    <property type="evidence" value="ECO:0007669"/>
    <property type="project" value="InterPro"/>
</dbReference>
<evidence type="ECO:0000259" key="5">
    <source>
        <dbReference type="PROSITE" id="PS01124"/>
    </source>
</evidence>
<dbReference type="EMBL" id="SMFY01000001">
    <property type="protein sequence ID" value="TCK31545.1"/>
    <property type="molecule type" value="Genomic_DNA"/>
</dbReference>